<dbReference type="Proteomes" id="UP000682733">
    <property type="component" value="Unassembled WGS sequence"/>
</dbReference>
<evidence type="ECO:0000256" key="1">
    <source>
        <dbReference type="SAM" id="Coils"/>
    </source>
</evidence>
<dbReference type="GO" id="GO:0035256">
    <property type="term" value="F:G protein-coupled glutamate receptor binding"/>
    <property type="evidence" value="ECO:0007669"/>
    <property type="project" value="InterPro"/>
</dbReference>
<sequence length="287" mass="33105">MHLEEMGEQHPLFTCKAHIFQVDSETRKSWVQLSIGAVNVQIFHDSVKNIYRILSIENSQSEADWSVYSNDEQLKYENDSLKLALTQSSQNAKQWQNDLETLRNNNVKLTTALQESHSNVEEWKRQLQFYRDECSRLRLMVANHTVGSTSSGHNAQELKSLLDAADQRNKEQEQKMFALENQVQKYMSQIGTLQSRLSSVESNNYSLNTELKLLHRQTPQRDNVVISGTSRSRPMSPGNNVNNHRHKLVSMNELFITKSQDFHDTIQAKSQDLQRLCQQISQSVAEL</sequence>
<dbReference type="InterPro" id="IPR011993">
    <property type="entry name" value="PH-like_dom_sf"/>
</dbReference>
<proteinExistence type="predicted"/>
<evidence type="ECO:0000313" key="7">
    <source>
        <dbReference type="Proteomes" id="UP000663829"/>
    </source>
</evidence>
<organism evidence="4 7">
    <name type="scientific">Didymodactylos carnosus</name>
    <dbReference type="NCBI Taxonomy" id="1234261"/>
    <lineage>
        <taxon>Eukaryota</taxon>
        <taxon>Metazoa</taxon>
        <taxon>Spiralia</taxon>
        <taxon>Gnathifera</taxon>
        <taxon>Rotifera</taxon>
        <taxon>Eurotatoria</taxon>
        <taxon>Bdelloidea</taxon>
        <taxon>Philodinida</taxon>
        <taxon>Philodinidae</taxon>
        <taxon>Didymodactylos</taxon>
    </lineage>
</organism>
<dbReference type="InterPro" id="IPR000697">
    <property type="entry name" value="WH1/EVH1_dom"/>
</dbReference>
<evidence type="ECO:0000313" key="5">
    <source>
        <dbReference type="EMBL" id="CAF3650376.1"/>
    </source>
</evidence>
<dbReference type="EMBL" id="CAJOBC010002892">
    <property type="protein sequence ID" value="CAF3756729.1"/>
    <property type="molecule type" value="Genomic_DNA"/>
</dbReference>
<dbReference type="Pfam" id="PF00568">
    <property type="entry name" value="WH1"/>
    <property type="match status" value="1"/>
</dbReference>
<gene>
    <name evidence="4" type="ORF">GPM918_LOCUS12923</name>
    <name evidence="3" type="ORF">OVA965_LOCUS7859</name>
    <name evidence="6" type="ORF">SRO942_LOCUS12922</name>
    <name evidence="5" type="ORF">TMI583_LOCUS7855</name>
</gene>
<keyword evidence="7" id="KW-1185">Reference proteome</keyword>
<dbReference type="Proteomes" id="UP000677228">
    <property type="component" value="Unassembled WGS sequence"/>
</dbReference>
<dbReference type="AlphaFoldDB" id="A0A814FL03"/>
<dbReference type="EMBL" id="CAJOBA010002568">
    <property type="protein sequence ID" value="CAF3650376.1"/>
    <property type="molecule type" value="Genomic_DNA"/>
</dbReference>
<evidence type="ECO:0000259" key="2">
    <source>
        <dbReference type="Pfam" id="PF00568"/>
    </source>
</evidence>
<dbReference type="Proteomes" id="UP000681722">
    <property type="component" value="Unassembled WGS sequence"/>
</dbReference>
<dbReference type="Gene3D" id="2.30.29.30">
    <property type="entry name" value="Pleckstrin-homology domain (PH domain)/Phosphotyrosine-binding domain (PTB)"/>
    <property type="match status" value="1"/>
</dbReference>
<evidence type="ECO:0000313" key="4">
    <source>
        <dbReference type="EMBL" id="CAF0984429.1"/>
    </source>
</evidence>
<reference evidence="4" key="1">
    <citation type="submission" date="2021-02" db="EMBL/GenBank/DDBJ databases">
        <authorList>
            <person name="Nowell W R."/>
        </authorList>
    </citation>
    <scope>NUCLEOTIDE SEQUENCE</scope>
</reference>
<dbReference type="OrthoDB" id="9983798at2759"/>
<dbReference type="InterPro" id="IPR045027">
    <property type="entry name" value="Homer"/>
</dbReference>
<evidence type="ECO:0000313" key="6">
    <source>
        <dbReference type="EMBL" id="CAF3756729.1"/>
    </source>
</evidence>
<accession>A0A814FL03</accession>
<feature type="domain" description="WH1" evidence="2">
    <location>
        <begin position="10"/>
        <end position="66"/>
    </location>
</feature>
<dbReference type="SUPFAM" id="SSF50729">
    <property type="entry name" value="PH domain-like"/>
    <property type="match status" value="1"/>
</dbReference>
<comment type="caution">
    <text evidence="4">The sequence shown here is derived from an EMBL/GenBank/DDBJ whole genome shotgun (WGS) entry which is preliminary data.</text>
</comment>
<dbReference type="Proteomes" id="UP000663829">
    <property type="component" value="Unassembled WGS sequence"/>
</dbReference>
<dbReference type="PANTHER" id="PTHR10918">
    <property type="entry name" value="HOMER"/>
    <property type="match status" value="1"/>
</dbReference>
<dbReference type="EMBL" id="CAJNOQ010002892">
    <property type="protein sequence ID" value="CAF0984429.1"/>
    <property type="molecule type" value="Genomic_DNA"/>
</dbReference>
<dbReference type="EMBL" id="CAJNOK010002567">
    <property type="protein sequence ID" value="CAF0865563.1"/>
    <property type="molecule type" value="Genomic_DNA"/>
</dbReference>
<protein>
    <recommendedName>
        <fullName evidence="2">WH1 domain-containing protein</fullName>
    </recommendedName>
</protein>
<evidence type="ECO:0000313" key="3">
    <source>
        <dbReference type="EMBL" id="CAF0865563.1"/>
    </source>
</evidence>
<keyword evidence="1" id="KW-0175">Coiled coil</keyword>
<feature type="coiled-coil region" evidence="1">
    <location>
        <begin position="85"/>
        <end position="189"/>
    </location>
</feature>
<name>A0A814FL03_9BILA</name>